<evidence type="ECO:0000256" key="1">
    <source>
        <dbReference type="SAM" id="Phobius"/>
    </source>
</evidence>
<feature type="transmembrane region" description="Helical" evidence="1">
    <location>
        <begin position="20"/>
        <end position="40"/>
    </location>
</feature>
<keyword evidence="1" id="KW-1133">Transmembrane helix</keyword>
<accession>A0ABS0HA28</accession>
<name>A0ABS0HA28_9ACTN</name>
<protein>
    <submittedName>
        <fullName evidence="2">Uncharacterized protein</fullName>
    </submittedName>
</protein>
<keyword evidence="1" id="KW-0812">Transmembrane</keyword>
<organism evidence="2 3">
    <name type="scientific">Plantactinospora alkalitolerans</name>
    <dbReference type="NCBI Taxonomy" id="2789879"/>
    <lineage>
        <taxon>Bacteria</taxon>
        <taxon>Bacillati</taxon>
        <taxon>Actinomycetota</taxon>
        <taxon>Actinomycetes</taxon>
        <taxon>Micromonosporales</taxon>
        <taxon>Micromonosporaceae</taxon>
        <taxon>Plantactinospora</taxon>
    </lineage>
</organism>
<comment type="caution">
    <text evidence="2">The sequence shown here is derived from an EMBL/GenBank/DDBJ whole genome shotgun (WGS) entry which is preliminary data.</text>
</comment>
<dbReference type="EMBL" id="JADPUN010000422">
    <property type="protein sequence ID" value="MBF9135337.1"/>
    <property type="molecule type" value="Genomic_DNA"/>
</dbReference>
<evidence type="ECO:0000313" key="3">
    <source>
        <dbReference type="Proteomes" id="UP000638560"/>
    </source>
</evidence>
<dbReference type="Proteomes" id="UP000638560">
    <property type="component" value="Unassembled WGS sequence"/>
</dbReference>
<keyword evidence="1" id="KW-0472">Membrane</keyword>
<sequence length="146" mass="15648">MATVAHRAWSALGTPTTVRIITAGMLVYAIMIGALVFGYARVSSCLASYADASAKSTAARADAAAEDRALAELDRQAAVRNEDALDETLQAMARGGSQAEVQKSFDRLLLVRAETARIRTEANTTRADIEERRRLNPVPPPPSESC</sequence>
<proteinExistence type="predicted"/>
<keyword evidence="3" id="KW-1185">Reference proteome</keyword>
<evidence type="ECO:0000313" key="2">
    <source>
        <dbReference type="EMBL" id="MBF9135337.1"/>
    </source>
</evidence>
<gene>
    <name evidence="2" type="ORF">I0C86_41540</name>
</gene>
<reference evidence="2 3" key="1">
    <citation type="submission" date="2020-11" db="EMBL/GenBank/DDBJ databases">
        <title>A novel isolate from a Black sea contaminated sediment with potential to produce alkanes: Plantactinospora alkalitolerans sp. nov.</title>
        <authorList>
            <person name="Carro L."/>
            <person name="Veyisoglu A."/>
            <person name="Guven K."/>
            <person name="Schumann P."/>
            <person name="Klenk H.-P."/>
            <person name="Sahin N."/>
        </authorList>
    </citation>
    <scope>NUCLEOTIDE SEQUENCE [LARGE SCALE GENOMIC DNA]</scope>
    <source>
        <strain evidence="2 3">S1510</strain>
    </source>
</reference>
<dbReference type="RefSeq" id="WP_196206790.1">
    <property type="nucleotide sequence ID" value="NZ_JADPUN010000422.1"/>
</dbReference>